<protein>
    <submittedName>
        <fullName evidence="1">Uncharacterized protein</fullName>
    </submittedName>
</protein>
<organism evidence="1 2">
    <name type="scientific">Streptosporangium algeriense</name>
    <dbReference type="NCBI Taxonomy" id="1682748"/>
    <lineage>
        <taxon>Bacteria</taxon>
        <taxon>Bacillati</taxon>
        <taxon>Actinomycetota</taxon>
        <taxon>Actinomycetes</taxon>
        <taxon>Streptosporangiales</taxon>
        <taxon>Streptosporangiaceae</taxon>
        <taxon>Streptosporangium</taxon>
    </lineage>
</organism>
<dbReference type="Proteomes" id="UP001597024">
    <property type="component" value="Unassembled WGS sequence"/>
</dbReference>
<proteinExistence type="predicted"/>
<gene>
    <name evidence="1" type="ORF">ACFQ08_39865</name>
</gene>
<accession>A0ABW3E3U6</accession>
<dbReference type="EMBL" id="JBHTHX010002646">
    <property type="protein sequence ID" value="MFD0890741.1"/>
    <property type="molecule type" value="Genomic_DNA"/>
</dbReference>
<evidence type="ECO:0000313" key="2">
    <source>
        <dbReference type="Proteomes" id="UP001597024"/>
    </source>
</evidence>
<dbReference type="Gene3D" id="3.30.590.20">
    <property type="match status" value="1"/>
</dbReference>
<sequence>MDVHTGRPVPAAELAVRMLDAAAPGLEEHGDLDLVTGWLKRLIGEGDGATRQRRAAEDGGLAGVVDHLITRTAPPALQQESTSA</sequence>
<keyword evidence="2" id="KW-1185">Reference proteome</keyword>
<name>A0ABW3E3U6_9ACTN</name>
<dbReference type="InterPro" id="IPR014746">
    <property type="entry name" value="Gln_synth/guanido_kin_cat_dom"/>
</dbReference>
<dbReference type="SUPFAM" id="SSF55931">
    <property type="entry name" value="Glutamine synthetase/guanido kinase"/>
    <property type="match status" value="1"/>
</dbReference>
<reference evidence="2" key="1">
    <citation type="journal article" date="2019" name="Int. J. Syst. Evol. Microbiol.">
        <title>The Global Catalogue of Microorganisms (GCM) 10K type strain sequencing project: providing services to taxonomists for standard genome sequencing and annotation.</title>
        <authorList>
            <consortium name="The Broad Institute Genomics Platform"/>
            <consortium name="The Broad Institute Genome Sequencing Center for Infectious Disease"/>
            <person name="Wu L."/>
            <person name="Ma J."/>
        </authorList>
    </citation>
    <scope>NUCLEOTIDE SEQUENCE [LARGE SCALE GENOMIC DNA]</scope>
    <source>
        <strain evidence="2">CCUG 62974</strain>
    </source>
</reference>
<evidence type="ECO:0000313" key="1">
    <source>
        <dbReference type="EMBL" id="MFD0890741.1"/>
    </source>
</evidence>
<comment type="caution">
    <text evidence="1">The sequence shown here is derived from an EMBL/GenBank/DDBJ whole genome shotgun (WGS) entry which is preliminary data.</text>
</comment>